<name>A0AAU9DG25_9BACT</name>
<dbReference type="PANTHER" id="PTHR47893">
    <property type="entry name" value="REGULATORY PROTEIN PCHR"/>
    <property type="match status" value="1"/>
</dbReference>
<dbReference type="PROSITE" id="PS01124">
    <property type="entry name" value="HTH_ARAC_FAMILY_2"/>
    <property type="match status" value="1"/>
</dbReference>
<evidence type="ECO:0000256" key="2">
    <source>
        <dbReference type="ARBA" id="ARBA00023125"/>
    </source>
</evidence>
<protein>
    <submittedName>
        <fullName evidence="5">AraC family transcriptional regulator</fullName>
    </submittedName>
</protein>
<dbReference type="AlphaFoldDB" id="A0AAU9DG25"/>
<evidence type="ECO:0000256" key="3">
    <source>
        <dbReference type="ARBA" id="ARBA00023163"/>
    </source>
</evidence>
<organism evidence="5 6">
    <name type="scientific">Fulvitalea axinellae</name>
    <dbReference type="NCBI Taxonomy" id="1182444"/>
    <lineage>
        <taxon>Bacteria</taxon>
        <taxon>Pseudomonadati</taxon>
        <taxon>Bacteroidota</taxon>
        <taxon>Cytophagia</taxon>
        <taxon>Cytophagales</taxon>
        <taxon>Persicobacteraceae</taxon>
        <taxon>Fulvitalea</taxon>
    </lineage>
</organism>
<reference evidence="5 6" key="1">
    <citation type="submission" date="2021-12" db="EMBL/GenBank/DDBJ databases">
        <title>Genome sequencing of bacteria with rrn-lacking chromosome and rrn-plasmid.</title>
        <authorList>
            <person name="Anda M."/>
            <person name="Iwasaki W."/>
        </authorList>
    </citation>
    <scope>NUCLEOTIDE SEQUENCE [LARGE SCALE GENOMIC DNA]</scope>
    <source>
        <strain evidence="5 6">DSM 100852</strain>
        <plasmid evidence="5 6">pFA1</plasmid>
    </source>
</reference>
<dbReference type="InterPro" id="IPR018060">
    <property type="entry name" value="HTH_AraC"/>
</dbReference>
<gene>
    <name evidence="5" type="ORF">FUAX_39220</name>
</gene>
<keyword evidence="3" id="KW-0804">Transcription</keyword>
<evidence type="ECO:0000313" key="5">
    <source>
        <dbReference type="EMBL" id="BDD11490.1"/>
    </source>
</evidence>
<evidence type="ECO:0000313" key="6">
    <source>
        <dbReference type="Proteomes" id="UP001348817"/>
    </source>
</evidence>
<evidence type="ECO:0000259" key="4">
    <source>
        <dbReference type="PROSITE" id="PS01124"/>
    </source>
</evidence>
<sequence>MRTVLRGDIFEKKVIVKEFEDDFKTDSFIERDIVLDNEYEKGIVTFLQLDGIRVSIRRTEIQSYSLDVYHDFPFFKLQFEIEGSSLYTPEAQNEMDVYIPQGHYNLFYIPRVKGKLTYDTSYRNTLEIVFTERHLIKLLGHDFKESFDDLGNAIKRGYTFKLWNRSGIIDYNLGQCVKDIQNCGYEGVLKKAFLETKINELLLVLLAKTKEKDYRRKRPLLANQGKILEIEHYIRENLGERITISDLSQKFGINTSKLKHDFKLAFSTTIFKHITTLRMEKAIDLIQKHGHSVSEASYKVGYKNQQHFTVAFKKKYNLLPKTLMEEVRRA</sequence>
<keyword evidence="1" id="KW-0805">Transcription regulation</keyword>
<keyword evidence="6" id="KW-1185">Reference proteome</keyword>
<dbReference type="InterPro" id="IPR053142">
    <property type="entry name" value="PchR_regulatory_protein"/>
</dbReference>
<feature type="domain" description="HTH araC/xylS-type" evidence="4">
    <location>
        <begin position="228"/>
        <end position="326"/>
    </location>
</feature>
<dbReference type="Pfam" id="PF12833">
    <property type="entry name" value="HTH_18"/>
    <property type="match status" value="1"/>
</dbReference>
<evidence type="ECO:0000256" key="1">
    <source>
        <dbReference type="ARBA" id="ARBA00023015"/>
    </source>
</evidence>
<dbReference type="Proteomes" id="UP001348817">
    <property type="component" value="Plasmid pFA1"/>
</dbReference>
<dbReference type="PROSITE" id="PS00041">
    <property type="entry name" value="HTH_ARAC_FAMILY_1"/>
    <property type="match status" value="1"/>
</dbReference>
<dbReference type="InterPro" id="IPR009057">
    <property type="entry name" value="Homeodomain-like_sf"/>
</dbReference>
<dbReference type="InterPro" id="IPR018062">
    <property type="entry name" value="HTH_AraC-typ_CS"/>
</dbReference>
<proteinExistence type="predicted"/>
<dbReference type="KEGG" id="fax:FUAX_39220"/>
<dbReference type="GO" id="GO:0043565">
    <property type="term" value="F:sequence-specific DNA binding"/>
    <property type="evidence" value="ECO:0007669"/>
    <property type="project" value="InterPro"/>
</dbReference>
<dbReference type="PANTHER" id="PTHR47893:SF1">
    <property type="entry name" value="REGULATORY PROTEIN PCHR"/>
    <property type="match status" value="1"/>
</dbReference>
<geneLocation type="plasmid" evidence="5 6">
    <name>pFA1</name>
</geneLocation>
<dbReference type="SMART" id="SM00342">
    <property type="entry name" value="HTH_ARAC"/>
    <property type="match status" value="1"/>
</dbReference>
<dbReference type="EMBL" id="AP025315">
    <property type="protein sequence ID" value="BDD11490.1"/>
    <property type="molecule type" value="Genomic_DNA"/>
</dbReference>
<keyword evidence="2" id="KW-0238">DNA-binding</keyword>
<dbReference type="RefSeq" id="WP_338394982.1">
    <property type="nucleotide sequence ID" value="NZ_AP025315.1"/>
</dbReference>
<dbReference type="GO" id="GO:0003700">
    <property type="term" value="F:DNA-binding transcription factor activity"/>
    <property type="evidence" value="ECO:0007669"/>
    <property type="project" value="InterPro"/>
</dbReference>
<keyword evidence="5" id="KW-0614">Plasmid</keyword>
<accession>A0AAU9DG25</accession>
<dbReference type="Gene3D" id="1.10.10.60">
    <property type="entry name" value="Homeodomain-like"/>
    <property type="match status" value="1"/>
</dbReference>
<dbReference type="SUPFAM" id="SSF46689">
    <property type="entry name" value="Homeodomain-like"/>
    <property type="match status" value="1"/>
</dbReference>